<keyword evidence="2" id="KW-1185">Reference proteome</keyword>
<evidence type="ECO:0000313" key="2">
    <source>
        <dbReference type="Proteomes" id="UP000299084"/>
    </source>
</evidence>
<dbReference type="EMBL" id="JWIN03000006">
    <property type="protein sequence ID" value="KAB1276946.1"/>
    <property type="molecule type" value="Genomic_DNA"/>
</dbReference>
<protein>
    <submittedName>
        <fullName evidence="1">Uncharacterized protein</fullName>
    </submittedName>
</protein>
<reference evidence="1 2" key="1">
    <citation type="journal article" date="2019" name="Mol. Ecol. Resour.">
        <title>Improving Illumina assemblies with Hi-C and long reads: an example with the North African dromedary.</title>
        <authorList>
            <person name="Elbers J.P."/>
            <person name="Rogers M.F."/>
            <person name="Perelman P.L."/>
            <person name="Proskuryakova A.A."/>
            <person name="Serdyukova N.A."/>
            <person name="Johnson W.E."/>
            <person name="Horin P."/>
            <person name="Corander J."/>
            <person name="Murphy D."/>
            <person name="Burger P.A."/>
        </authorList>
    </citation>
    <scope>NUCLEOTIDE SEQUENCE [LARGE SCALE GENOMIC DNA]</scope>
    <source>
        <strain evidence="1">Drom800</strain>
        <tissue evidence="1">Blood</tissue>
    </source>
</reference>
<organism evidence="1 2">
    <name type="scientific">Camelus dromedarius</name>
    <name type="common">Dromedary</name>
    <name type="synonym">Arabian camel</name>
    <dbReference type="NCBI Taxonomy" id="9838"/>
    <lineage>
        <taxon>Eukaryota</taxon>
        <taxon>Metazoa</taxon>
        <taxon>Chordata</taxon>
        <taxon>Craniata</taxon>
        <taxon>Vertebrata</taxon>
        <taxon>Euteleostomi</taxon>
        <taxon>Mammalia</taxon>
        <taxon>Eutheria</taxon>
        <taxon>Laurasiatheria</taxon>
        <taxon>Artiodactyla</taxon>
        <taxon>Tylopoda</taxon>
        <taxon>Camelidae</taxon>
        <taxon>Camelus</taxon>
    </lineage>
</organism>
<dbReference type="AlphaFoldDB" id="A0A5N4E1P0"/>
<name>A0A5N4E1P0_CAMDR</name>
<accession>A0A5N4E1P0</accession>
<gene>
    <name evidence="1" type="ORF">Cadr_000005808</name>
</gene>
<evidence type="ECO:0000313" key="1">
    <source>
        <dbReference type="EMBL" id="KAB1276946.1"/>
    </source>
</evidence>
<sequence>MCVWELPRGSQSELHLGEFIRAQGPGSGPLPCRLKTLTGKR</sequence>
<dbReference type="Proteomes" id="UP000299084">
    <property type="component" value="Unassembled WGS sequence"/>
</dbReference>
<comment type="caution">
    <text evidence="1">The sequence shown here is derived from an EMBL/GenBank/DDBJ whole genome shotgun (WGS) entry which is preliminary data.</text>
</comment>
<proteinExistence type="predicted"/>